<protein>
    <submittedName>
        <fullName evidence="4">SDR family NAD(P)-dependent oxidoreductase</fullName>
    </submittedName>
</protein>
<comment type="similarity">
    <text evidence="1">Belongs to the short-chain dehydrogenases/reductases (SDR) family.</text>
</comment>
<accession>A0ABN3PTV7</accession>
<dbReference type="SUPFAM" id="SSF51735">
    <property type="entry name" value="NAD(P)-binding Rossmann-fold domains"/>
    <property type="match status" value="1"/>
</dbReference>
<keyword evidence="5" id="KW-1185">Reference proteome</keyword>
<dbReference type="PANTHER" id="PTHR43639">
    <property type="entry name" value="OXIDOREDUCTASE, SHORT-CHAIN DEHYDROGENASE/REDUCTASE FAMILY (AFU_ORTHOLOGUE AFUA_5G02870)"/>
    <property type="match status" value="1"/>
</dbReference>
<comment type="caution">
    <text evidence="4">The sequence shown here is derived from an EMBL/GenBank/DDBJ whole genome shotgun (WGS) entry which is preliminary data.</text>
</comment>
<dbReference type="Pfam" id="PF13561">
    <property type="entry name" value="adh_short_C2"/>
    <property type="match status" value="1"/>
</dbReference>
<proteinExistence type="inferred from homology"/>
<dbReference type="Gene3D" id="3.40.50.720">
    <property type="entry name" value="NAD(P)-binding Rossmann-like Domain"/>
    <property type="match status" value="1"/>
</dbReference>
<evidence type="ECO:0000256" key="2">
    <source>
        <dbReference type="ARBA" id="ARBA00023002"/>
    </source>
</evidence>
<evidence type="ECO:0000256" key="1">
    <source>
        <dbReference type="ARBA" id="ARBA00006484"/>
    </source>
</evidence>
<dbReference type="InterPro" id="IPR002347">
    <property type="entry name" value="SDR_fam"/>
</dbReference>
<reference evidence="4 5" key="1">
    <citation type="journal article" date="2019" name="Int. J. Syst. Evol. Microbiol.">
        <title>The Global Catalogue of Microorganisms (GCM) 10K type strain sequencing project: providing services to taxonomists for standard genome sequencing and annotation.</title>
        <authorList>
            <consortium name="The Broad Institute Genomics Platform"/>
            <consortium name="The Broad Institute Genome Sequencing Center for Infectious Disease"/>
            <person name="Wu L."/>
            <person name="Ma J."/>
        </authorList>
    </citation>
    <scope>NUCLEOTIDE SEQUENCE [LARGE SCALE GENOMIC DNA]</scope>
    <source>
        <strain evidence="4 5">JCM 16373</strain>
    </source>
</reference>
<feature type="region of interest" description="Disordered" evidence="3">
    <location>
        <begin position="1"/>
        <end position="47"/>
    </location>
</feature>
<gene>
    <name evidence="4" type="ORF">GCM10009863_09730</name>
</gene>
<dbReference type="CDD" id="cd05233">
    <property type="entry name" value="SDR_c"/>
    <property type="match status" value="1"/>
</dbReference>
<dbReference type="PRINTS" id="PR00080">
    <property type="entry name" value="SDRFAMILY"/>
</dbReference>
<sequence length="288" mass="28463">MSADEAPAAAPGGPDIGPSARPAAAPPAAAPPAAVPREAGPVPGHGLAGKRVLVTGGTRGIGRATALAFAAAGARLVVAHRTTGQDARTLADALRASGAEHHLVRADVSTQDGAARLAEACGAQLAGLDVLVNNVGVDGHSKFADLEEAEWHRLMDSNVTSAYLVSRAVLGLLADGASVINVGASVALRGRPFGVHYSASKAALVGFGRALCKEVGARGIRVNTVAPGVTETGPDGGSLPPRLAERLAALTALGRLGSPADVAGAVLYLAGDAARYVTGATITVDGGI</sequence>
<feature type="compositionally biased region" description="Pro residues" evidence="3">
    <location>
        <begin position="24"/>
        <end position="34"/>
    </location>
</feature>
<dbReference type="PANTHER" id="PTHR43639:SF1">
    <property type="entry name" value="SHORT-CHAIN DEHYDROGENASE_REDUCTASE FAMILY PROTEIN"/>
    <property type="match status" value="1"/>
</dbReference>
<dbReference type="PRINTS" id="PR00081">
    <property type="entry name" value="GDHRDH"/>
</dbReference>
<evidence type="ECO:0000313" key="4">
    <source>
        <dbReference type="EMBL" id="GAA2598433.1"/>
    </source>
</evidence>
<dbReference type="InterPro" id="IPR020904">
    <property type="entry name" value="Sc_DH/Rdtase_CS"/>
</dbReference>
<organism evidence="4 5">
    <name type="scientific">Streptomyces axinellae</name>
    <dbReference type="NCBI Taxonomy" id="552788"/>
    <lineage>
        <taxon>Bacteria</taxon>
        <taxon>Bacillati</taxon>
        <taxon>Actinomycetota</taxon>
        <taxon>Actinomycetes</taxon>
        <taxon>Kitasatosporales</taxon>
        <taxon>Streptomycetaceae</taxon>
        <taxon>Streptomyces</taxon>
    </lineage>
</organism>
<keyword evidence="2" id="KW-0560">Oxidoreductase</keyword>
<feature type="compositionally biased region" description="Low complexity" evidence="3">
    <location>
        <begin position="35"/>
        <end position="44"/>
    </location>
</feature>
<name>A0ABN3PTV7_9ACTN</name>
<dbReference type="PROSITE" id="PS00061">
    <property type="entry name" value="ADH_SHORT"/>
    <property type="match status" value="1"/>
</dbReference>
<feature type="compositionally biased region" description="Low complexity" evidence="3">
    <location>
        <begin position="1"/>
        <end position="23"/>
    </location>
</feature>
<dbReference type="Proteomes" id="UP001501447">
    <property type="component" value="Unassembled WGS sequence"/>
</dbReference>
<evidence type="ECO:0000256" key="3">
    <source>
        <dbReference type="SAM" id="MobiDB-lite"/>
    </source>
</evidence>
<dbReference type="RefSeq" id="WP_344562517.1">
    <property type="nucleotide sequence ID" value="NZ_BAAARJ010000003.1"/>
</dbReference>
<evidence type="ECO:0000313" key="5">
    <source>
        <dbReference type="Proteomes" id="UP001501447"/>
    </source>
</evidence>
<dbReference type="EMBL" id="BAAARJ010000003">
    <property type="protein sequence ID" value="GAA2598433.1"/>
    <property type="molecule type" value="Genomic_DNA"/>
</dbReference>
<dbReference type="InterPro" id="IPR036291">
    <property type="entry name" value="NAD(P)-bd_dom_sf"/>
</dbReference>